<keyword evidence="5" id="KW-1185">Reference proteome</keyword>
<gene>
    <name evidence="3" type="primary">rpsP</name>
    <name evidence="4" type="ORF">CDV28_10238</name>
</gene>
<dbReference type="GO" id="GO:0003735">
    <property type="term" value="F:structural constituent of ribosome"/>
    <property type="evidence" value="ECO:0007669"/>
    <property type="project" value="InterPro"/>
</dbReference>
<comment type="caution">
    <text evidence="4">The sequence shown here is derived from an EMBL/GenBank/DDBJ whole genome shotgun (WGS) entry which is preliminary data.</text>
</comment>
<dbReference type="Gene3D" id="3.30.1320.10">
    <property type="match status" value="1"/>
</dbReference>
<comment type="similarity">
    <text evidence="3">Belongs to the bacterial ribosomal protein bS16 family.</text>
</comment>
<dbReference type="AlphaFoldDB" id="A0A521G4G2"/>
<evidence type="ECO:0000256" key="3">
    <source>
        <dbReference type="HAMAP-Rule" id="MF_00385"/>
    </source>
</evidence>
<dbReference type="GO" id="GO:0015935">
    <property type="term" value="C:small ribosomal subunit"/>
    <property type="evidence" value="ECO:0007669"/>
    <property type="project" value="TreeGrafter"/>
</dbReference>
<dbReference type="GO" id="GO:0005737">
    <property type="term" value="C:cytoplasm"/>
    <property type="evidence" value="ECO:0007669"/>
    <property type="project" value="UniProtKB-ARBA"/>
</dbReference>
<proteinExistence type="inferred from homology"/>
<keyword evidence="2 3" id="KW-0687">Ribonucleoprotein</keyword>
<name>A0A521G4G2_9BACT</name>
<accession>A0A521G4G2</accession>
<evidence type="ECO:0000256" key="1">
    <source>
        <dbReference type="ARBA" id="ARBA00022980"/>
    </source>
</evidence>
<dbReference type="InterPro" id="IPR000307">
    <property type="entry name" value="Ribosomal_bS16"/>
</dbReference>
<dbReference type="InterPro" id="IPR020592">
    <property type="entry name" value="Ribosomal_bS16_CS"/>
</dbReference>
<dbReference type="HAMAP" id="MF_00385">
    <property type="entry name" value="Ribosomal_bS16"/>
    <property type="match status" value="1"/>
</dbReference>
<dbReference type="Proteomes" id="UP000316238">
    <property type="component" value="Unassembled WGS sequence"/>
</dbReference>
<evidence type="ECO:0000313" key="5">
    <source>
        <dbReference type="Proteomes" id="UP000316238"/>
    </source>
</evidence>
<dbReference type="PANTHER" id="PTHR12919:SF20">
    <property type="entry name" value="SMALL RIBOSOMAL SUBUNIT PROTEIN BS16M"/>
    <property type="match status" value="1"/>
</dbReference>
<dbReference type="InterPro" id="IPR023803">
    <property type="entry name" value="Ribosomal_bS16_dom_sf"/>
</dbReference>
<keyword evidence="1 3" id="KW-0689">Ribosomal protein</keyword>
<dbReference type="Pfam" id="PF00886">
    <property type="entry name" value="Ribosomal_S16"/>
    <property type="match status" value="1"/>
</dbReference>
<evidence type="ECO:0000256" key="2">
    <source>
        <dbReference type="ARBA" id="ARBA00023274"/>
    </source>
</evidence>
<dbReference type="GO" id="GO:0006412">
    <property type="term" value="P:translation"/>
    <property type="evidence" value="ECO:0007669"/>
    <property type="project" value="UniProtKB-UniRule"/>
</dbReference>
<protein>
    <recommendedName>
        <fullName evidence="3">Small ribosomal subunit protein bS16</fullName>
    </recommendedName>
</protein>
<dbReference type="PANTHER" id="PTHR12919">
    <property type="entry name" value="30S RIBOSOMAL PROTEIN S16"/>
    <property type="match status" value="1"/>
</dbReference>
<dbReference type="EMBL" id="NQJD01000002">
    <property type="protein sequence ID" value="TAA75916.1"/>
    <property type="molecule type" value="Genomic_DNA"/>
</dbReference>
<evidence type="ECO:0000313" key="4">
    <source>
        <dbReference type="EMBL" id="TAA75916.1"/>
    </source>
</evidence>
<dbReference type="NCBIfam" id="TIGR00002">
    <property type="entry name" value="S16"/>
    <property type="match status" value="1"/>
</dbReference>
<dbReference type="PROSITE" id="PS00732">
    <property type="entry name" value="RIBOSOMAL_S16"/>
    <property type="match status" value="1"/>
</dbReference>
<sequence>MAVRIRLTRKGRKKHAFYRIIVADSHSCRDGKFLDIVGTYDPMQEPAAVRIDEAKLADWMGKGALPSETVKTLIDKCKAAAVQATA</sequence>
<dbReference type="SUPFAM" id="SSF54565">
    <property type="entry name" value="Ribosomal protein S16"/>
    <property type="match status" value="1"/>
</dbReference>
<reference evidence="4" key="1">
    <citation type="submission" date="2017-07" db="EMBL/GenBank/DDBJ databases">
        <title>The cable genome - Insights into the physiology and evolution of filamentous bacteria capable of sulfide oxidation via long distance electron transfer.</title>
        <authorList>
            <person name="Thorup C."/>
            <person name="Bjerg J.T."/>
            <person name="Schreiber L."/>
            <person name="Nielsen L.P."/>
            <person name="Kjeldsen K.U."/>
            <person name="Boesen T."/>
            <person name="Boggild A."/>
            <person name="Meysman F."/>
            <person name="Geelhoed J."/>
            <person name="Schramm A."/>
        </authorList>
    </citation>
    <scope>NUCLEOTIDE SEQUENCE [LARGE SCALE GENOMIC DNA]</scope>
    <source>
        <strain evidence="4">GS</strain>
    </source>
</reference>
<organism evidence="4 5">
    <name type="scientific">Candidatus Electronema aureum</name>
    <dbReference type="NCBI Taxonomy" id="2005002"/>
    <lineage>
        <taxon>Bacteria</taxon>
        <taxon>Pseudomonadati</taxon>
        <taxon>Thermodesulfobacteriota</taxon>
        <taxon>Desulfobulbia</taxon>
        <taxon>Desulfobulbales</taxon>
        <taxon>Desulfobulbaceae</taxon>
        <taxon>Candidatus Electronema</taxon>
    </lineage>
</organism>